<dbReference type="GO" id="GO:0006310">
    <property type="term" value="P:DNA recombination"/>
    <property type="evidence" value="ECO:0007669"/>
    <property type="project" value="UniProtKB-KW"/>
</dbReference>
<dbReference type="InterPro" id="IPR050090">
    <property type="entry name" value="Tyrosine_recombinase_XerCD"/>
</dbReference>
<dbReference type="GO" id="GO:0003677">
    <property type="term" value="F:DNA binding"/>
    <property type="evidence" value="ECO:0007669"/>
    <property type="project" value="UniProtKB-UniRule"/>
</dbReference>
<dbReference type="Gene3D" id="1.10.443.10">
    <property type="entry name" value="Intergrase catalytic core"/>
    <property type="match status" value="1"/>
</dbReference>
<protein>
    <submittedName>
        <fullName evidence="9">Integrase family protein</fullName>
    </submittedName>
</protein>
<keyword evidence="1" id="KW-0159">Chromosome partition</keyword>
<dbReference type="InterPro" id="IPR013762">
    <property type="entry name" value="Integrase-like_cat_sf"/>
</dbReference>
<dbReference type="KEGG" id="alti:ALE3EI_1625"/>
<proteinExistence type="predicted"/>
<evidence type="ECO:0000313" key="10">
    <source>
        <dbReference type="Proteomes" id="UP000515514"/>
    </source>
</evidence>
<dbReference type="InterPro" id="IPR004107">
    <property type="entry name" value="Integrase_SAM-like_N"/>
</dbReference>
<dbReference type="InterPro" id="IPR011010">
    <property type="entry name" value="DNA_brk_join_enz"/>
</dbReference>
<accession>A0A7G8PV13</accession>
<dbReference type="PROSITE" id="PS51900">
    <property type="entry name" value="CB"/>
    <property type="match status" value="1"/>
</dbReference>
<dbReference type="PANTHER" id="PTHR30349:SF81">
    <property type="entry name" value="TYROSINE RECOMBINASE XERC"/>
    <property type="match status" value="1"/>
</dbReference>
<feature type="domain" description="Core-binding (CB)" evidence="8">
    <location>
        <begin position="88"/>
        <end position="168"/>
    </location>
</feature>
<dbReference type="InterPro" id="IPR002104">
    <property type="entry name" value="Integrase_catalytic"/>
</dbReference>
<evidence type="ECO:0000256" key="3">
    <source>
        <dbReference type="ARBA" id="ARBA00023125"/>
    </source>
</evidence>
<evidence type="ECO:0000256" key="2">
    <source>
        <dbReference type="ARBA" id="ARBA00022908"/>
    </source>
</evidence>
<feature type="domain" description="Tyr recombinase" evidence="7">
    <location>
        <begin position="188"/>
        <end position="360"/>
    </location>
</feature>
<dbReference type="AlphaFoldDB" id="A0A7G8PV13"/>
<evidence type="ECO:0000256" key="5">
    <source>
        <dbReference type="PROSITE-ProRule" id="PRU01248"/>
    </source>
</evidence>
<dbReference type="GO" id="GO:0007059">
    <property type="term" value="P:chromosome segregation"/>
    <property type="evidence" value="ECO:0007669"/>
    <property type="project" value="UniProtKB-KW"/>
</dbReference>
<dbReference type="InterPro" id="IPR044068">
    <property type="entry name" value="CB"/>
</dbReference>
<dbReference type="Pfam" id="PF13495">
    <property type="entry name" value="Phage_int_SAM_4"/>
    <property type="match status" value="1"/>
</dbReference>
<evidence type="ECO:0000313" key="9">
    <source>
        <dbReference type="EMBL" id="QNJ98179.1"/>
    </source>
</evidence>
<reference evidence="9 10" key="1">
    <citation type="submission" date="2020-04" db="EMBL/GenBank/DDBJ databases">
        <title>Genome sequence of Altibacter aquimarinus strain ALE3EI.</title>
        <authorList>
            <person name="Oh H.-M."/>
            <person name="Jang D."/>
        </authorList>
    </citation>
    <scope>NUCLEOTIDE SEQUENCE [LARGE SCALE GENOMIC DNA]</scope>
    <source>
        <strain evidence="9 10">ALE3EI</strain>
    </source>
</reference>
<dbReference type="GO" id="GO:0015074">
    <property type="term" value="P:DNA integration"/>
    <property type="evidence" value="ECO:0007669"/>
    <property type="project" value="UniProtKB-KW"/>
</dbReference>
<evidence type="ECO:0000256" key="4">
    <source>
        <dbReference type="ARBA" id="ARBA00023172"/>
    </source>
</evidence>
<feature type="region of interest" description="Disordered" evidence="6">
    <location>
        <begin position="367"/>
        <end position="387"/>
    </location>
</feature>
<gene>
    <name evidence="9" type="ORF">ALE3EI_1625</name>
</gene>
<dbReference type="EMBL" id="CP052909">
    <property type="protein sequence ID" value="QNJ98179.1"/>
    <property type="molecule type" value="Genomic_DNA"/>
</dbReference>
<keyword evidence="3 5" id="KW-0238">DNA-binding</keyword>
<dbReference type="PROSITE" id="PS51898">
    <property type="entry name" value="TYR_RECOMBINASE"/>
    <property type="match status" value="1"/>
</dbReference>
<dbReference type="Gene3D" id="1.10.150.130">
    <property type="match status" value="1"/>
</dbReference>
<dbReference type="Proteomes" id="UP000515514">
    <property type="component" value="Chromosome"/>
</dbReference>
<evidence type="ECO:0000259" key="7">
    <source>
        <dbReference type="PROSITE" id="PS51898"/>
    </source>
</evidence>
<dbReference type="Pfam" id="PF00589">
    <property type="entry name" value="Phage_integrase"/>
    <property type="match status" value="1"/>
</dbReference>
<evidence type="ECO:0000259" key="8">
    <source>
        <dbReference type="PROSITE" id="PS51900"/>
    </source>
</evidence>
<keyword evidence="10" id="KW-1185">Reference proteome</keyword>
<dbReference type="PANTHER" id="PTHR30349">
    <property type="entry name" value="PHAGE INTEGRASE-RELATED"/>
    <property type="match status" value="1"/>
</dbReference>
<keyword evidence="2" id="KW-0229">DNA integration</keyword>
<dbReference type="RefSeq" id="WP_186987793.1">
    <property type="nucleotide sequence ID" value="NZ_CP052909.1"/>
</dbReference>
<name>A0A7G8PV13_9FLAO</name>
<dbReference type="SUPFAM" id="SSF56349">
    <property type="entry name" value="DNA breaking-rejoining enzymes"/>
    <property type="match status" value="1"/>
</dbReference>
<evidence type="ECO:0000256" key="1">
    <source>
        <dbReference type="ARBA" id="ARBA00022829"/>
    </source>
</evidence>
<dbReference type="InterPro" id="IPR010998">
    <property type="entry name" value="Integrase_recombinase_N"/>
</dbReference>
<keyword evidence="4" id="KW-0233">DNA recombination</keyword>
<organism evidence="9 10">
    <name type="scientific">Constantimarinum furrinae</name>
    <dbReference type="NCBI Taxonomy" id="2562285"/>
    <lineage>
        <taxon>Bacteria</taxon>
        <taxon>Pseudomonadati</taxon>
        <taxon>Bacteroidota</taxon>
        <taxon>Flavobacteriia</taxon>
        <taxon>Flavobacteriales</taxon>
        <taxon>Flavobacteriaceae</taxon>
        <taxon>Altibacter/Constantimarinum group</taxon>
        <taxon>Constantimarinum</taxon>
    </lineage>
</organism>
<sequence length="387" mass="44896">MKVTLRPLKHKGQNCIALEFPFSHDAKELVKKYPGSNWSMTHRLFYVKNNHRLVLSHLSEYLRKSGFIVNASSFTKKDGKQKESDFSPEKKELLNNYIRYLRGLRLSENTIKVYSSFVLDFLYFIQNKAFKELTNNDVRLFVEETVPVKKYSISTHRQMISGLKHFAFFYPECAINADELQRPSKSSYLPTVLSKEEVVDLLRVTKNLKHRTILALLYSSGIRISELIRLELKHIDIDRRQLIIKNAKGRKDRVVIMAESFIPLFQNYYMTYSPKRYFVEGPKGKIYNSSSVRSFLKRSCRDAGISKRVTPHTLRHSYATHLIENGVGLRHVQDLLGHAKPETTMIYTHVARRDLLRVRSPLDTALHQLSSSDKNQPFPSLSQNLSG</sequence>
<evidence type="ECO:0000256" key="6">
    <source>
        <dbReference type="SAM" id="MobiDB-lite"/>
    </source>
</evidence>